<dbReference type="SUPFAM" id="SSF101936">
    <property type="entry name" value="DNA-binding pseudobarrel domain"/>
    <property type="match status" value="1"/>
</dbReference>
<accession>A0A2Z6MCD6</accession>
<evidence type="ECO:0008006" key="8">
    <source>
        <dbReference type="Google" id="ProtNLM"/>
    </source>
</evidence>
<dbReference type="Proteomes" id="UP000242715">
    <property type="component" value="Unassembled WGS sequence"/>
</dbReference>
<evidence type="ECO:0000256" key="1">
    <source>
        <dbReference type="ARBA" id="ARBA00004123"/>
    </source>
</evidence>
<gene>
    <name evidence="6" type="ORF">TSUD_382000</name>
</gene>
<evidence type="ECO:0000256" key="2">
    <source>
        <dbReference type="ARBA" id="ARBA00023015"/>
    </source>
</evidence>
<dbReference type="AlphaFoldDB" id="A0A2Z6MCD6"/>
<evidence type="ECO:0000256" key="3">
    <source>
        <dbReference type="ARBA" id="ARBA00023125"/>
    </source>
</evidence>
<comment type="subcellular location">
    <subcellularLocation>
        <location evidence="1">Nucleus</location>
    </subcellularLocation>
</comment>
<evidence type="ECO:0000313" key="7">
    <source>
        <dbReference type="Proteomes" id="UP000242715"/>
    </source>
</evidence>
<sequence>MPIVVNEDLNTILGKRLQKTIWYTVQVKNVPYGEIDPFFAHKYCDELEDQWKILNNCLADKITKHHHTLILQGPVTEPMFCPVVKSKGQTKIYGWEQLCKENGFSDGDVVKFMFFDFENSNRVDVDKVSD</sequence>
<dbReference type="GO" id="GO:0003677">
    <property type="term" value="F:DNA binding"/>
    <property type="evidence" value="ECO:0007669"/>
    <property type="project" value="UniProtKB-KW"/>
</dbReference>
<dbReference type="OrthoDB" id="10464305at2759"/>
<reference evidence="7" key="1">
    <citation type="journal article" date="2017" name="Front. Plant Sci.">
        <title>Climate Clever Clovers: New Paradigm to Reduce the Environmental Footprint of Ruminants by Breeding Low Methanogenic Forages Utilizing Haplotype Variation.</title>
        <authorList>
            <person name="Kaur P."/>
            <person name="Appels R."/>
            <person name="Bayer P.E."/>
            <person name="Keeble-Gagnere G."/>
            <person name="Wang J."/>
            <person name="Hirakawa H."/>
            <person name="Shirasawa K."/>
            <person name="Vercoe P."/>
            <person name="Stefanova K."/>
            <person name="Durmic Z."/>
            <person name="Nichols P."/>
            <person name="Revell C."/>
            <person name="Isobe S.N."/>
            <person name="Edwards D."/>
            <person name="Erskine W."/>
        </authorList>
    </citation>
    <scope>NUCLEOTIDE SEQUENCE [LARGE SCALE GENOMIC DNA]</scope>
    <source>
        <strain evidence="7">cv. Daliak</strain>
    </source>
</reference>
<name>A0A2Z6MCD6_TRISU</name>
<dbReference type="GO" id="GO:0005634">
    <property type="term" value="C:nucleus"/>
    <property type="evidence" value="ECO:0007669"/>
    <property type="project" value="UniProtKB-SubCell"/>
</dbReference>
<proteinExistence type="predicted"/>
<keyword evidence="4" id="KW-0804">Transcription</keyword>
<keyword evidence="5" id="KW-0539">Nucleus</keyword>
<keyword evidence="3" id="KW-0238">DNA-binding</keyword>
<keyword evidence="2" id="KW-0805">Transcription regulation</keyword>
<keyword evidence="7" id="KW-1185">Reference proteome</keyword>
<dbReference type="InterPro" id="IPR015300">
    <property type="entry name" value="DNA-bd_pseudobarrel_sf"/>
</dbReference>
<evidence type="ECO:0000256" key="5">
    <source>
        <dbReference type="ARBA" id="ARBA00023242"/>
    </source>
</evidence>
<protein>
    <recommendedName>
        <fullName evidence="8">TF-B3 domain-containing protein</fullName>
    </recommendedName>
</protein>
<evidence type="ECO:0000313" key="6">
    <source>
        <dbReference type="EMBL" id="GAU20108.1"/>
    </source>
</evidence>
<organism evidence="6 7">
    <name type="scientific">Trifolium subterraneum</name>
    <name type="common">Subterranean clover</name>
    <dbReference type="NCBI Taxonomy" id="3900"/>
    <lineage>
        <taxon>Eukaryota</taxon>
        <taxon>Viridiplantae</taxon>
        <taxon>Streptophyta</taxon>
        <taxon>Embryophyta</taxon>
        <taxon>Tracheophyta</taxon>
        <taxon>Spermatophyta</taxon>
        <taxon>Magnoliopsida</taxon>
        <taxon>eudicotyledons</taxon>
        <taxon>Gunneridae</taxon>
        <taxon>Pentapetalae</taxon>
        <taxon>rosids</taxon>
        <taxon>fabids</taxon>
        <taxon>Fabales</taxon>
        <taxon>Fabaceae</taxon>
        <taxon>Papilionoideae</taxon>
        <taxon>50 kb inversion clade</taxon>
        <taxon>NPAAA clade</taxon>
        <taxon>Hologalegina</taxon>
        <taxon>IRL clade</taxon>
        <taxon>Trifolieae</taxon>
        <taxon>Trifolium</taxon>
    </lineage>
</organism>
<dbReference type="EMBL" id="DF973208">
    <property type="protein sequence ID" value="GAU20108.1"/>
    <property type="molecule type" value="Genomic_DNA"/>
</dbReference>
<evidence type="ECO:0000256" key="4">
    <source>
        <dbReference type="ARBA" id="ARBA00023163"/>
    </source>
</evidence>